<evidence type="ECO:0000313" key="2">
    <source>
        <dbReference type="EMBL" id="DAD84869.1"/>
    </source>
</evidence>
<sequence length="158" mass="17325">MAQDQIEEEVTTSQGQPTTEQEAAPSQESTEEAPQEATEEVAEGKAKTKKEAKAAPKKAAPEKEEATSTEESTEDNEASTALEQLAREVLADNGMDVVFATTDGTFFGRYNDARNHSRNIKDETVRYFARTGLPADELRKLVPSFLLPEELQETASKS</sequence>
<accession>A0A8S5MR86</accession>
<feature type="compositionally biased region" description="Polar residues" evidence="1">
    <location>
        <begin position="11"/>
        <end position="28"/>
    </location>
</feature>
<feature type="compositionally biased region" description="Acidic residues" evidence="1">
    <location>
        <begin position="67"/>
        <end position="77"/>
    </location>
</feature>
<organism evidence="2">
    <name type="scientific">Myoviridae sp. ctfrL10</name>
    <dbReference type="NCBI Taxonomy" id="2826678"/>
    <lineage>
        <taxon>Viruses</taxon>
        <taxon>Duplodnaviria</taxon>
        <taxon>Heunggongvirae</taxon>
        <taxon>Uroviricota</taxon>
        <taxon>Caudoviricetes</taxon>
    </lineage>
</organism>
<feature type="compositionally biased region" description="Basic and acidic residues" evidence="1">
    <location>
        <begin position="42"/>
        <end position="66"/>
    </location>
</feature>
<evidence type="ECO:0000256" key="1">
    <source>
        <dbReference type="SAM" id="MobiDB-lite"/>
    </source>
</evidence>
<protein>
    <submittedName>
        <fullName evidence="2">Uncharacterized protein</fullName>
    </submittedName>
</protein>
<feature type="compositionally biased region" description="Acidic residues" evidence="1">
    <location>
        <begin position="29"/>
        <end position="41"/>
    </location>
</feature>
<feature type="compositionally biased region" description="Acidic residues" evidence="1">
    <location>
        <begin position="1"/>
        <end position="10"/>
    </location>
</feature>
<dbReference type="EMBL" id="BK014968">
    <property type="protein sequence ID" value="DAD84869.1"/>
    <property type="molecule type" value="Genomic_DNA"/>
</dbReference>
<reference evidence="2" key="1">
    <citation type="journal article" date="2021" name="Proc. Natl. Acad. Sci. U.S.A.">
        <title>A Catalog of Tens of Thousands of Viruses from Human Metagenomes Reveals Hidden Associations with Chronic Diseases.</title>
        <authorList>
            <person name="Tisza M.J."/>
            <person name="Buck C.B."/>
        </authorList>
    </citation>
    <scope>NUCLEOTIDE SEQUENCE</scope>
    <source>
        <strain evidence="2">CtfrL10</strain>
    </source>
</reference>
<name>A0A8S5MR86_9CAUD</name>
<feature type="region of interest" description="Disordered" evidence="1">
    <location>
        <begin position="1"/>
        <end position="84"/>
    </location>
</feature>
<proteinExistence type="predicted"/>